<accession>A0A7U9KW23</accession>
<proteinExistence type="predicted"/>
<dbReference type="EMBL" id="BHZC01000001">
    <property type="protein sequence ID" value="GCD35613.1"/>
    <property type="molecule type" value="Genomic_DNA"/>
</dbReference>
<name>A0A7U9KW23_9ACTN</name>
<dbReference type="AlphaFoldDB" id="A0A7U9KW23"/>
<comment type="caution">
    <text evidence="2">The sequence shown here is derived from an EMBL/GenBank/DDBJ whole genome shotgun (WGS) entry which is preliminary data.</text>
</comment>
<feature type="compositionally biased region" description="Low complexity" evidence="1">
    <location>
        <begin position="7"/>
        <end position="20"/>
    </location>
</feature>
<reference evidence="2 3" key="1">
    <citation type="submission" date="2018-11" db="EMBL/GenBank/DDBJ databases">
        <title>Whole genome sequence of Streptomyces chrestomyceticus NBRC 13444(T).</title>
        <authorList>
            <person name="Komaki H."/>
            <person name="Tamura T."/>
        </authorList>
    </citation>
    <scope>NUCLEOTIDE SEQUENCE [LARGE SCALE GENOMIC DNA]</scope>
    <source>
        <strain evidence="2 3">NBRC 13444</strain>
    </source>
</reference>
<sequence length="43" mass="4772">MDKEHTVTATDPTTDTTAAPGTWCDSCDSYFNLITNTCRCNNR</sequence>
<evidence type="ECO:0000313" key="2">
    <source>
        <dbReference type="EMBL" id="GCD35613.1"/>
    </source>
</evidence>
<gene>
    <name evidence="2" type="ORF">OEIGOIKO_03359</name>
</gene>
<protein>
    <submittedName>
        <fullName evidence="2">Uncharacterized protein</fullName>
    </submittedName>
</protein>
<feature type="region of interest" description="Disordered" evidence="1">
    <location>
        <begin position="1"/>
        <end position="20"/>
    </location>
</feature>
<evidence type="ECO:0000313" key="3">
    <source>
        <dbReference type="Proteomes" id="UP000287830"/>
    </source>
</evidence>
<organism evidence="2 3">
    <name type="scientific">Streptomyces chrestomyceticus JCM 4735</name>
    <dbReference type="NCBI Taxonomy" id="1306181"/>
    <lineage>
        <taxon>Bacteria</taxon>
        <taxon>Bacillati</taxon>
        <taxon>Actinomycetota</taxon>
        <taxon>Actinomycetes</taxon>
        <taxon>Kitasatosporales</taxon>
        <taxon>Streptomycetaceae</taxon>
        <taxon>Streptomyces</taxon>
    </lineage>
</organism>
<dbReference type="Proteomes" id="UP000287830">
    <property type="component" value="Unassembled WGS sequence"/>
</dbReference>
<evidence type="ECO:0000256" key="1">
    <source>
        <dbReference type="SAM" id="MobiDB-lite"/>
    </source>
</evidence>